<protein>
    <submittedName>
        <fullName evidence="9">Fe2+-dependent dioxygenase</fullName>
    </submittedName>
</protein>
<dbReference type="GO" id="GO:0006974">
    <property type="term" value="P:DNA damage response"/>
    <property type="evidence" value="ECO:0007669"/>
    <property type="project" value="TreeGrafter"/>
</dbReference>
<keyword evidence="6 7" id="KW-0408">Iron</keyword>
<proteinExistence type="inferred from homology"/>
<evidence type="ECO:0000256" key="3">
    <source>
        <dbReference type="ARBA" id="ARBA00022896"/>
    </source>
</evidence>
<dbReference type="GO" id="GO:0005506">
    <property type="term" value="F:iron ion binding"/>
    <property type="evidence" value="ECO:0007669"/>
    <property type="project" value="UniProtKB-UniRule"/>
</dbReference>
<evidence type="ECO:0000256" key="4">
    <source>
        <dbReference type="ARBA" id="ARBA00022964"/>
    </source>
</evidence>
<feature type="binding site" evidence="7">
    <location>
        <position position="167"/>
    </location>
    <ligand>
        <name>2-oxoglutarate</name>
        <dbReference type="ChEBI" id="CHEBI:16810"/>
    </ligand>
</feature>
<dbReference type="SMART" id="SM00702">
    <property type="entry name" value="P4Hc"/>
    <property type="match status" value="1"/>
</dbReference>
<dbReference type="Proteomes" id="UP000501379">
    <property type="component" value="Chromosome"/>
</dbReference>
<dbReference type="InterPro" id="IPR041097">
    <property type="entry name" value="PKHD_C"/>
</dbReference>
<dbReference type="InterPro" id="IPR005123">
    <property type="entry name" value="Oxoglu/Fe-dep_dioxygenase_dom"/>
</dbReference>
<feature type="binding site" evidence="7">
    <location>
        <position position="98"/>
    </location>
    <ligand>
        <name>Fe cation</name>
        <dbReference type="ChEBI" id="CHEBI:24875"/>
    </ligand>
</feature>
<dbReference type="AlphaFoldDB" id="A0A6M8FI92"/>
<dbReference type="GO" id="GO:0031418">
    <property type="term" value="F:L-ascorbic acid binding"/>
    <property type="evidence" value="ECO:0007669"/>
    <property type="project" value="UniProtKB-KW"/>
</dbReference>
<gene>
    <name evidence="9" type="ORF">HNE05_10020</name>
</gene>
<evidence type="ECO:0000256" key="7">
    <source>
        <dbReference type="HAMAP-Rule" id="MF_00657"/>
    </source>
</evidence>
<dbReference type="NCBIfam" id="NF003975">
    <property type="entry name" value="PRK05467.1-4"/>
    <property type="match status" value="1"/>
</dbReference>
<evidence type="ECO:0000256" key="6">
    <source>
        <dbReference type="ARBA" id="ARBA00023004"/>
    </source>
</evidence>
<dbReference type="InterPro" id="IPR006620">
    <property type="entry name" value="Pro_4_hyd_alph"/>
</dbReference>
<accession>A0A6M8FI92</accession>
<feature type="binding site" evidence="7">
    <location>
        <position position="96"/>
    </location>
    <ligand>
        <name>Fe cation</name>
        <dbReference type="ChEBI" id="CHEBI:24875"/>
    </ligand>
</feature>
<feature type="domain" description="Fe2OG dioxygenase" evidence="8">
    <location>
        <begin position="78"/>
        <end position="176"/>
    </location>
</feature>
<dbReference type="PANTHER" id="PTHR41536:SF1">
    <property type="entry name" value="PKHD-TYPE HYDROXYLASE YBIX"/>
    <property type="match status" value="1"/>
</dbReference>
<dbReference type="GO" id="GO:0006879">
    <property type="term" value="P:intracellular iron ion homeostasis"/>
    <property type="evidence" value="ECO:0007669"/>
    <property type="project" value="TreeGrafter"/>
</dbReference>
<dbReference type="Pfam" id="PF18331">
    <property type="entry name" value="PKHD_C"/>
    <property type="match status" value="1"/>
</dbReference>
<name>A0A6M8FI92_9GAMM</name>
<dbReference type="Pfam" id="PF13640">
    <property type="entry name" value="2OG-FeII_Oxy_3"/>
    <property type="match status" value="1"/>
</dbReference>
<comment type="cofactor">
    <cofactor evidence="7">
        <name>Fe(2+)</name>
        <dbReference type="ChEBI" id="CHEBI:29033"/>
    </cofactor>
    <text evidence="7">Binds 1 Fe(2+) ion per subunit.</text>
</comment>
<evidence type="ECO:0000256" key="1">
    <source>
        <dbReference type="ARBA" id="ARBA00001961"/>
    </source>
</evidence>
<keyword evidence="4 7" id="KW-0223">Dioxygenase</keyword>
<dbReference type="EMBL" id="CP053697">
    <property type="protein sequence ID" value="QKE63679.1"/>
    <property type="molecule type" value="Genomic_DNA"/>
</dbReference>
<comment type="cofactor">
    <cofactor evidence="1 7">
        <name>L-ascorbate</name>
        <dbReference type="ChEBI" id="CHEBI:38290"/>
    </cofactor>
</comment>
<evidence type="ECO:0000259" key="8">
    <source>
        <dbReference type="PROSITE" id="PS51471"/>
    </source>
</evidence>
<dbReference type="PANTHER" id="PTHR41536">
    <property type="entry name" value="PKHD-TYPE HYDROXYLASE YBIX"/>
    <property type="match status" value="1"/>
</dbReference>
<keyword evidence="3 7" id="KW-0847">Vitamin C</keyword>
<dbReference type="GO" id="GO:0016706">
    <property type="term" value="F:2-oxoglutarate-dependent dioxygenase activity"/>
    <property type="evidence" value="ECO:0007669"/>
    <property type="project" value="UniProtKB-UniRule"/>
</dbReference>
<keyword evidence="2 7" id="KW-0479">Metal-binding</keyword>
<keyword evidence="5 7" id="KW-0560">Oxidoreductase</keyword>
<sequence length="225" mass="24838">MMLRIPQVLSEQQLGEFRQVLLQARWMDGRTTAGHQAIRVKDNLQLPVDAPEAKALGQVILQALERNPLFVSAALPKKILTPRFNCYQGGQSYGAHVDNAVSGEQGERMRTDLSATLFLSAPGEYDGGELLVDDTYGSHSVKLAAGDLILYPASSLHRVTPVTRGARIAAFFWIQSMVRDDAERSLLFQLDNSVQQLNRELGGGHASCVQLAGVYHNLLRRWAEV</sequence>
<feature type="binding site" evidence="7">
    <location>
        <position position="157"/>
    </location>
    <ligand>
        <name>Fe cation</name>
        <dbReference type="ChEBI" id="CHEBI:24875"/>
    </ligand>
</feature>
<evidence type="ECO:0000313" key="10">
    <source>
        <dbReference type="Proteomes" id="UP000501379"/>
    </source>
</evidence>
<dbReference type="Gene3D" id="2.60.120.620">
    <property type="entry name" value="q2cbj1_9rhob like domain"/>
    <property type="match status" value="1"/>
</dbReference>
<dbReference type="InterPro" id="IPR044862">
    <property type="entry name" value="Pro_4_hyd_alph_FE2OG_OXY"/>
</dbReference>
<dbReference type="RefSeq" id="WP_173207622.1">
    <property type="nucleotide sequence ID" value="NZ_CP053697.2"/>
</dbReference>
<dbReference type="PROSITE" id="PS51471">
    <property type="entry name" value="FE2OG_OXY"/>
    <property type="match status" value="1"/>
</dbReference>
<dbReference type="NCBIfam" id="NF003974">
    <property type="entry name" value="PRK05467.1-3"/>
    <property type="match status" value="1"/>
</dbReference>
<dbReference type="KEGG" id="pcam:HNE05_10020"/>
<evidence type="ECO:0000256" key="5">
    <source>
        <dbReference type="ARBA" id="ARBA00023002"/>
    </source>
</evidence>
<organism evidence="9 10">
    <name type="scientific">Aquipseudomonas campi</name>
    <dbReference type="NCBI Taxonomy" id="2731681"/>
    <lineage>
        <taxon>Bacteria</taxon>
        <taxon>Pseudomonadati</taxon>
        <taxon>Pseudomonadota</taxon>
        <taxon>Gammaproteobacteria</taxon>
        <taxon>Pseudomonadales</taxon>
        <taxon>Pseudomonadaceae</taxon>
        <taxon>Aquipseudomonas</taxon>
    </lineage>
</organism>
<evidence type="ECO:0000256" key="2">
    <source>
        <dbReference type="ARBA" id="ARBA00022723"/>
    </source>
</evidence>
<dbReference type="SUPFAM" id="SSF51197">
    <property type="entry name" value="Clavaminate synthase-like"/>
    <property type="match status" value="1"/>
</dbReference>
<dbReference type="Gene3D" id="4.10.860.20">
    <property type="entry name" value="Rabenosyn, Rab binding domain"/>
    <property type="match status" value="1"/>
</dbReference>
<evidence type="ECO:0000313" key="9">
    <source>
        <dbReference type="EMBL" id="QKE63679.1"/>
    </source>
</evidence>
<dbReference type="HAMAP" id="MF_00657">
    <property type="entry name" value="Hydroxyl_YbiX"/>
    <property type="match status" value="1"/>
</dbReference>
<reference evidence="9" key="1">
    <citation type="submission" date="2020-07" db="EMBL/GenBank/DDBJ databases">
        <title>Nitrate ammonifying Pseudomonas campi sp. nov. isolated from German agricultural grassland.</title>
        <authorList>
            <person name="Timsy T."/>
            <person name="Ulrich A."/>
            <person name="Spanner T."/>
            <person name="Foesel B."/>
            <person name="Kolb S."/>
            <person name="Horn M.A."/>
            <person name="Behrendt U."/>
        </authorList>
    </citation>
    <scope>NUCLEOTIDE SEQUENCE</scope>
    <source>
        <strain evidence="9">S1-A32-2</strain>
    </source>
</reference>
<dbReference type="InterPro" id="IPR023550">
    <property type="entry name" value="PKHD_hydroxylase"/>
</dbReference>
<keyword evidence="10" id="KW-1185">Reference proteome</keyword>